<evidence type="ECO:0000313" key="2">
    <source>
        <dbReference type="EMBL" id="GKV04689.1"/>
    </source>
</evidence>
<accession>A0AAV5J2M3</accession>
<dbReference type="InterPro" id="IPR012442">
    <property type="entry name" value="DUF1645_plant"/>
</dbReference>
<feature type="compositionally biased region" description="Low complexity" evidence="1">
    <location>
        <begin position="132"/>
        <end position="146"/>
    </location>
</feature>
<reference evidence="2 3" key="1">
    <citation type="journal article" date="2021" name="Commun. Biol.">
        <title>The genome of Shorea leprosula (Dipterocarpaceae) highlights the ecological relevance of drought in aseasonal tropical rainforests.</title>
        <authorList>
            <person name="Ng K.K.S."/>
            <person name="Kobayashi M.J."/>
            <person name="Fawcett J.A."/>
            <person name="Hatakeyama M."/>
            <person name="Paape T."/>
            <person name="Ng C.H."/>
            <person name="Ang C.C."/>
            <person name="Tnah L.H."/>
            <person name="Lee C.T."/>
            <person name="Nishiyama T."/>
            <person name="Sese J."/>
            <person name="O'Brien M.J."/>
            <person name="Copetti D."/>
            <person name="Mohd Noor M.I."/>
            <person name="Ong R.C."/>
            <person name="Putra M."/>
            <person name="Sireger I.Z."/>
            <person name="Indrioko S."/>
            <person name="Kosugi Y."/>
            <person name="Izuno A."/>
            <person name="Isagi Y."/>
            <person name="Lee S.L."/>
            <person name="Shimizu K.K."/>
        </authorList>
    </citation>
    <scope>NUCLEOTIDE SEQUENCE [LARGE SCALE GENOMIC DNA]</scope>
    <source>
        <strain evidence="2">214</strain>
    </source>
</reference>
<dbReference type="EMBL" id="BPVZ01000022">
    <property type="protein sequence ID" value="GKV04689.1"/>
    <property type="molecule type" value="Genomic_DNA"/>
</dbReference>
<sequence>MEVVVPAAPSMDFDFKANGLSPYLSAPSTPRRFGECFFTSAPTSPTRMSEFYREFDRFSQTDSSLAVPFNCEEKPGTPKSPKGSTKADIDDFAFDFSEDLEKASLSAEELFDGGKIRPLKPPPRLQIDEFASPKSPLLSPRSPKSPISKGARIIRNVFSPRRKKDHDPFAASMESENQRGRERVQALSKNSSRRATRSLSPLRVSEYPWEEEEKQSKQTPKQSKPSFSSSSKSSSKKWRIKDFLLFRSASEGHATDKDPFRKYSSLFRKTEEAKNASFRSTDSFGSSVSASRRKVSAHELHYTTNKAASENMKKKTFLPYKQGILGRLAFNPAVHALSNGFGSLAR</sequence>
<feature type="compositionally biased region" description="Low complexity" evidence="1">
    <location>
        <begin position="217"/>
        <end position="233"/>
    </location>
</feature>
<keyword evidence="3" id="KW-1185">Reference proteome</keyword>
<evidence type="ECO:0000256" key="1">
    <source>
        <dbReference type="SAM" id="MobiDB-lite"/>
    </source>
</evidence>
<protein>
    <submittedName>
        <fullName evidence="2">Uncharacterized protein</fullName>
    </submittedName>
</protein>
<dbReference type="PANTHER" id="PTHR33095">
    <property type="entry name" value="OS07G0619500 PROTEIN"/>
    <property type="match status" value="1"/>
</dbReference>
<dbReference type="Proteomes" id="UP001054252">
    <property type="component" value="Unassembled WGS sequence"/>
</dbReference>
<feature type="region of interest" description="Disordered" evidence="1">
    <location>
        <begin position="113"/>
        <end position="233"/>
    </location>
</feature>
<dbReference type="PANTHER" id="PTHR33095:SF14">
    <property type="entry name" value="AR781"/>
    <property type="match status" value="1"/>
</dbReference>
<organism evidence="2 3">
    <name type="scientific">Rubroshorea leprosula</name>
    <dbReference type="NCBI Taxonomy" id="152421"/>
    <lineage>
        <taxon>Eukaryota</taxon>
        <taxon>Viridiplantae</taxon>
        <taxon>Streptophyta</taxon>
        <taxon>Embryophyta</taxon>
        <taxon>Tracheophyta</taxon>
        <taxon>Spermatophyta</taxon>
        <taxon>Magnoliopsida</taxon>
        <taxon>eudicotyledons</taxon>
        <taxon>Gunneridae</taxon>
        <taxon>Pentapetalae</taxon>
        <taxon>rosids</taxon>
        <taxon>malvids</taxon>
        <taxon>Malvales</taxon>
        <taxon>Dipterocarpaceae</taxon>
        <taxon>Rubroshorea</taxon>
    </lineage>
</organism>
<name>A0AAV5J2M3_9ROSI</name>
<gene>
    <name evidence="2" type="ORF">SLEP1_g16810</name>
</gene>
<evidence type="ECO:0000313" key="3">
    <source>
        <dbReference type="Proteomes" id="UP001054252"/>
    </source>
</evidence>
<dbReference type="Pfam" id="PF07816">
    <property type="entry name" value="DUF1645"/>
    <property type="match status" value="1"/>
</dbReference>
<proteinExistence type="predicted"/>
<comment type="caution">
    <text evidence="2">The sequence shown here is derived from an EMBL/GenBank/DDBJ whole genome shotgun (WGS) entry which is preliminary data.</text>
</comment>
<dbReference type="AlphaFoldDB" id="A0AAV5J2M3"/>